<reference evidence="6" key="1">
    <citation type="submission" date="2025-08" db="UniProtKB">
        <authorList>
            <consortium name="Ensembl"/>
        </authorList>
    </citation>
    <scope>IDENTIFICATION</scope>
</reference>
<dbReference type="InterPro" id="IPR036322">
    <property type="entry name" value="WD40_repeat_dom_sf"/>
</dbReference>
<dbReference type="Pfam" id="PF00400">
    <property type="entry name" value="WD40"/>
    <property type="match status" value="5"/>
</dbReference>
<dbReference type="Gene3D" id="2.130.10.10">
    <property type="entry name" value="YVTN repeat-like/Quinoprotein amine dehydrogenase"/>
    <property type="match status" value="1"/>
</dbReference>
<organism evidence="6 7">
    <name type="scientific">Dicentrarchus labrax</name>
    <name type="common">European seabass</name>
    <name type="synonym">Morone labrax</name>
    <dbReference type="NCBI Taxonomy" id="13489"/>
    <lineage>
        <taxon>Eukaryota</taxon>
        <taxon>Metazoa</taxon>
        <taxon>Chordata</taxon>
        <taxon>Craniata</taxon>
        <taxon>Vertebrata</taxon>
        <taxon>Euteleostomi</taxon>
        <taxon>Actinopterygii</taxon>
        <taxon>Neopterygii</taxon>
        <taxon>Teleostei</taxon>
        <taxon>Neoteleostei</taxon>
        <taxon>Acanthomorphata</taxon>
        <taxon>Eupercaria</taxon>
        <taxon>Moronidae</taxon>
        <taxon>Dicentrarchus</taxon>
    </lineage>
</organism>
<dbReference type="GO" id="GO:0006891">
    <property type="term" value="P:intra-Golgi vesicle-mediated transport"/>
    <property type="evidence" value="ECO:0007669"/>
    <property type="project" value="TreeGrafter"/>
</dbReference>
<gene>
    <name evidence="6" type="primary">copa</name>
</gene>
<evidence type="ECO:0000256" key="2">
    <source>
        <dbReference type="ARBA" id="ARBA00022574"/>
    </source>
</evidence>
<feature type="repeat" description="WD" evidence="4">
    <location>
        <begin position="77"/>
        <end position="118"/>
    </location>
</feature>
<evidence type="ECO:0000256" key="1">
    <source>
        <dbReference type="ARBA" id="ARBA00004347"/>
    </source>
</evidence>
<keyword evidence="2 4" id="KW-0853">WD repeat</keyword>
<feature type="domain" description="Coatomer alpha subunit C-terminal" evidence="5">
    <location>
        <begin position="347"/>
        <end position="600"/>
    </location>
</feature>
<sequence>MCLSFHPKRPWVLASLHNGVIQLWDYRMCTLIDKFDEHDGPVRGIDFHKQQPLFVSGGDDYKIKVWNYKLRRCLFTLLGHLDYIRTTFFHHDYPWILSASDDQTIRIWNWQSRTCVCVLTGHNHYVMCAQFHPSEDLVVSASLDQTVRVWDISGLRKKNLSPGAVETEVRGISGVDLFGASDAVVKHVLEGHDRGVNWAAFHPSMPLIVSGADDRQVKIWRMNGKDHDRFWVQKFKISSHDSGMIVFKLERERPAYAVHGNMLYYVKDRFLRQLDFNSSKDTAVMQLRSGSKFPVFSMSYNPAENAVLLCTRATNLENSTYDLYSIPKESDSQNPDAPEGKRSSGLTAVWVARNRFAVLDRMHSDCGAKQGLPAVGLRLSDLIARLQQCYQLTTAGRFEEAVERFRAILLSVPLLVVDNKQEIAEAQQLITICREYIVGLTMETERKKLPKDTLEEQKRLCEMAAYFTHCNLQPVHMVLVLRTALNLFFKLRNFKMAAGFARRLLELGPNPNVAQQTRKILAACEKTLTDAHQLNYDPHNPFDLCAASFVPLYRGRPVEKCPLSGACYCPTYKGQICRVTQVTEIGKDVIGLRVSPLQFR</sequence>
<name>A0A8C4DSX0_DICLA</name>
<dbReference type="PROSITE" id="PS50294">
    <property type="entry name" value="WD_REPEATS_REGION"/>
    <property type="match status" value="4"/>
</dbReference>
<feature type="repeat" description="WD" evidence="4">
    <location>
        <begin position="119"/>
        <end position="153"/>
    </location>
</feature>
<dbReference type="GO" id="GO:0006886">
    <property type="term" value="P:intracellular protein transport"/>
    <property type="evidence" value="ECO:0007669"/>
    <property type="project" value="InterPro"/>
</dbReference>
<dbReference type="PRINTS" id="PR00320">
    <property type="entry name" value="GPROTEINBRPT"/>
</dbReference>
<dbReference type="Proteomes" id="UP000694389">
    <property type="component" value="Unassembled WGS sequence"/>
</dbReference>
<dbReference type="GO" id="GO:0005198">
    <property type="term" value="F:structural molecule activity"/>
    <property type="evidence" value="ECO:0007669"/>
    <property type="project" value="InterPro"/>
</dbReference>
<dbReference type="AlphaFoldDB" id="A0A8C4DSX0"/>
<evidence type="ECO:0000259" key="5">
    <source>
        <dbReference type="Pfam" id="PF06957"/>
    </source>
</evidence>
<dbReference type="GeneTree" id="ENSGT00940000155451"/>
<keyword evidence="3" id="KW-0677">Repeat</keyword>
<dbReference type="InterPro" id="IPR001680">
    <property type="entry name" value="WD40_rpt"/>
</dbReference>
<feature type="repeat" description="WD" evidence="4">
    <location>
        <begin position="35"/>
        <end position="76"/>
    </location>
</feature>
<dbReference type="InterPro" id="IPR050844">
    <property type="entry name" value="Coatomer_complex_subunit"/>
</dbReference>
<dbReference type="GO" id="GO:0006888">
    <property type="term" value="P:endoplasmic reticulum to Golgi vesicle-mediated transport"/>
    <property type="evidence" value="ECO:0007669"/>
    <property type="project" value="TreeGrafter"/>
</dbReference>
<dbReference type="PANTHER" id="PTHR19876">
    <property type="entry name" value="COATOMER"/>
    <property type="match status" value="1"/>
</dbReference>
<evidence type="ECO:0000313" key="6">
    <source>
        <dbReference type="Ensembl" id="ENSDLAP00005008484.2"/>
    </source>
</evidence>
<accession>A0A8C4DSX0</accession>
<dbReference type="GO" id="GO:0030126">
    <property type="term" value="C:COPI vesicle coat"/>
    <property type="evidence" value="ECO:0007669"/>
    <property type="project" value="InterPro"/>
</dbReference>
<dbReference type="PANTHER" id="PTHR19876:SF1">
    <property type="entry name" value="COATOMER SUBUNIT ALPHA"/>
    <property type="match status" value="1"/>
</dbReference>
<dbReference type="InterPro" id="IPR020472">
    <property type="entry name" value="WD40_PAC1"/>
</dbReference>
<dbReference type="Pfam" id="PF06957">
    <property type="entry name" value="COPI_C"/>
    <property type="match status" value="1"/>
</dbReference>
<dbReference type="PROSITE" id="PS50082">
    <property type="entry name" value="WD_REPEATS_2"/>
    <property type="match status" value="4"/>
</dbReference>
<protein>
    <recommendedName>
        <fullName evidence="5">Coatomer alpha subunit C-terminal domain-containing protein</fullName>
    </recommendedName>
</protein>
<reference evidence="6" key="2">
    <citation type="submission" date="2025-09" db="UniProtKB">
        <authorList>
            <consortium name="Ensembl"/>
        </authorList>
    </citation>
    <scope>IDENTIFICATION</scope>
</reference>
<evidence type="ECO:0000313" key="7">
    <source>
        <dbReference type="Proteomes" id="UP000694389"/>
    </source>
</evidence>
<dbReference type="CDD" id="cd00200">
    <property type="entry name" value="WD40"/>
    <property type="match status" value="1"/>
</dbReference>
<keyword evidence="7" id="KW-1185">Reference proteome</keyword>
<dbReference type="InterPro" id="IPR010714">
    <property type="entry name" value="Coatomer_asu_C"/>
</dbReference>
<dbReference type="PROSITE" id="PS00678">
    <property type="entry name" value="WD_REPEATS_1"/>
    <property type="match status" value="1"/>
</dbReference>
<dbReference type="SUPFAM" id="SSF50978">
    <property type="entry name" value="WD40 repeat-like"/>
    <property type="match status" value="1"/>
</dbReference>
<proteinExistence type="predicted"/>
<feature type="repeat" description="WD" evidence="4">
    <location>
        <begin position="189"/>
        <end position="223"/>
    </location>
</feature>
<evidence type="ECO:0000256" key="3">
    <source>
        <dbReference type="ARBA" id="ARBA00022737"/>
    </source>
</evidence>
<dbReference type="InterPro" id="IPR019775">
    <property type="entry name" value="WD40_repeat_CS"/>
</dbReference>
<comment type="subcellular location">
    <subcellularLocation>
        <location evidence="1">Cytoplasmic vesicle</location>
        <location evidence="1">COPI-coated vesicle membrane</location>
        <topology evidence="1">Peripheral membrane protein</topology>
        <orientation evidence="1">Cytoplasmic side</orientation>
    </subcellularLocation>
</comment>
<dbReference type="InterPro" id="IPR015943">
    <property type="entry name" value="WD40/YVTN_repeat-like_dom_sf"/>
</dbReference>
<dbReference type="SMART" id="SM00320">
    <property type="entry name" value="WD40"/>
    <property type="match status" value="4"/>
</dbReference>
<evidence type="ECO:0000256" key="4">
    <source>
        <dbReference type="PROSITE-ProRule" id="PRU00221"/>
    </source>
</evidence>
<dbReference type="Ensembl" id="ENSDLAT00005009327.2">
    <property type="protein sequence ID" value="ENSDLAP00005008484.2"/>
    <property type="gene ID" value="ENSDLAG00005003560.2"/>
</dbReference>
<dbReference type="GO" id="GO:0006890">
    <property type="term" value="P:retrograde vesicle-mediated transport, Golgi to endoplasmic reticulum"/>
    <property type="evidence" value="ECO:0007669"/>
    <property type="project" value="TreeGrafter"/>
</dbReference>